<dbReference type="EMBL" id="CP019606">
    <property type="protein sequence ID" value="AQP46348.1"/>
    <property type="molecule type" value="Genomic_DNA"/>
</dbReference>
<organism evidence="4 5">
    <name type="scientific">Tessaracoccus aquimaris</name>
    <dbReference type="NCBI Taxonomy" id="1332264"/>
    <lineage>
        <taxon>Bacteria</taxon>
        <taxon>Bacillati</taxon>
        <taxon>Actinomycetota</taxon>
        <taxon>Actinomycetes</taxon>
        <taxon>Propionibacteriales</taxon>
        <taxon>Propionibacteriaceae</taxon>
        <taxon>Tessaracoccus</taxon>
    </lineage>
</organism>
<dbReference type="OrthoDB" id="9810734at2"/>
<gene>
    <name evidence="4" type="ORF">BW730_00970</name>
</gene>
<keyword evidence="2" id="KW-0560">Oxidoreductase</keyword>
<evidence type="ECO:0000259" key="3">
    <source>
        <dbReference type="SMART" id="SM00822"/>
    </source>
</evidence>
<dbReference type="InterPro" id="IPR036291">
    <property type="entry name" value="NAD(P)-bd_dom_sf"/>
</dbReference>
<dbReference type="RefSeq" id="WP_077684676.1">
    <property type="nucleotide sequence ID" value="NZ_CP019606.1"/>
</dbReference>
<reference evidence="5" key="1">
    <citation type="submission" date="2017-02" db="EMBL/GenBank/DDBJ databases">
        <title>Tessaracoccus aquaemaris sp. nov., isolated from the intestine of a Korean rockfish, Sebastes schlegelii, in a marine aquaculture pond.</title>
        <authorList>
            <person name="Tak E.J."/>
            <person name="Bae J.-W."/>
        </authorList>
    </citation>
    <scope>NUCLEOTIDE SEQUENCE [LARGE SCALE GENOMIC DNA]</scope>
    <source>
        <strain evidence="5">NSG39</strain>
    </source>
</reference>
<dbReference type="KEGG" id="tes:BW730_00970"/>
<dbReference type="CDD" id="cd05233">
    <property type="entry name" value="SDR_c"/>
    <property type="match status" value="1"/>
</dbReference>
<dbReference type="GO" id="GO:0016020">
    <property type="term" value="C:membrane"/>
    <property type="evidence" value="ECO:0007669"/>
    <property type="project" value="TreeGrafter"/>
</dbReference>
<dbReference type="Proteomes" id="UP000188145">
    <property type="component" value="Chromosome"/>
</dbReference>
<feature type="domain" description="Ketoreductase" evidence="3">
    <location>
        <begin position="12"/>
        <end position="198"/>
    </location>
</feature>
<protein>
    <recommendedName>
        <fullName evidence="3">Ketoreductase domain-containing protein</fullName>
    </recommendedName>
</protein>
<dbReference type="Gene3D" id="3.40.50.720">
    <property type="entry name" value="NAD(P)-binding Rossmann-like Domain"/>
    <property type="match status" value="1"/>
</dbReference>
<evidence type="ECO:0000256" key="1">
    <source>
        <dbReference type="ARBA" id="ARBA00006484"/>
    </source>
</evidence>
<accession>A0A1Q2CJP1</accession>
<dbReference type="STRING" id="1332264.BW730_00970"/>
<dbReference type="SMART" id="SM00822">
    <property type="entry name" value="PKS_KR"/>
    <property type="match status" value="1"/>
</dbReference>
<dbReference type="AlphaFoldDB" id="A0A1Q2CJP1"/>
<dbReference type="InterPro" id="IPR057326">
    <property type="entry name" value="KR_dom"/>
</dbReference>
<proteinExistence type="inferred from homology"/>
<comment type="similarity">
    <text evidence="1">Belongs to the short-chain dehydrogenases/reductases (SDR) family.</text>
</comment>
<dbReference type="SUPFAM" id="SSF51735">
    <property type="entry name" value="NAD(P)-binding Rossmann-fold domains"/>
    <property type="match status" value="1"/>
</dbReference>
<dbReference type="InterPro" id="IPR002347">
    <property type="entry name" value="SDR_fam"/>
</dbReference>
<keyword evidence="5" id="KW-1185">Reference proteome</keyword>
<evidence type="ECO:0000313" key="4">
    <source>
        <dbReference type="EMBL" id="AQP46348.1"/>
    </source>
</evidence>
<evidence type="ECO:0000256" key="2">
    <source>
        <dbReference type="ARBA" id="ARBA00023002"/>
    </source>
</evidence>
<dbReference type="Pfam" id="PF00106">
    <property type="entry name" value="adh_short"/>
    <property type="match status" value="1"/>
</dbReference>
<sequence length="263" mass="27663">MNRKQPPDLDGKVVVVTGASSGIGRAFVERAACPGARFVLLARRRDLLDSLAEEVRGRGGVALVQSVDLRDADAARAAADRSLGEFGPPDIVVANAGLSIARSVAATAARPDSITRSAAVNFVGPVAHALPLVEAMRERGAGHLIGSSTTNARLTIPGWGPYVASKSAWDAWLRTAAAELAPRGVAVTILAFPLVATDMARPTLAGRRAMRAEDAADWIAEAIRSRRPRIAPWWLRPAEVAHAVAPTALARAIGRSSERLSQP</sequence>
<dbReference type="PANTHER" id="PTHR44196">
    <property type="entry name" value="DEHYDROGENASE/REDUCTASE SDR FAMILY MEMBER 7B"/>
    <property type="match status" value="1"/>
</dbReference>
<dbReference type="PANTHER" id="PTHR44196:SF1">
    <property type="entry name" value="DEHYDROGENASE_REDUCTASE SDR FAMILY MEMBER 7B"/>
    <property type="match status" value="1"/>
</dbReference>
<evidence type="ECO:0000313" key="5">
    <source>
        <dbReference type="Proteomes" id="UP000188145"/>
    </source>
</evidence>
<name>A0A1Q2CJP1_9ACTN</name>
<dbReference type="GO" id="GO:0016491">
    <property type="term" value="F:oxidoreductase activity"/>
    <property type="evidence" value="ECO:0007669"/>
    <property type="project" value="UniProtKB-KW"/>
</dbReference>
<dbReference type="PRINTS" id="PR00081">
    <property type="entry name" value="GDHRDH"/>
</dbReference>